<feature type="transmembrane region" description="Helical" evidence="1">
    <location>
        <begin position="168"/>
        <end position="192"/>
    </location>
</feature>
<reference evidence="2" key="1">
    <citation type="submission" date="2019-03" db="EMBL/GenBank/DDBJ databases">
        <title>Long read genome sequence of the mycoparasitic Pythium oligandrum ATCC 38472 isolated from sugarbeet rhizosphere.</title>
        <authorList>
            <person name="Gaulin E."/>
        </authorList>
    </citation>
    <scope>NUCLEOTIDE SEQUENCE</scope>
    <source>
        <strain evidence="2">ATCC 38472_TT</strain>
    </source>
</reference>
<dbReference type="AlphaFoldDB" id="A0A8K1CW77"/>
<accession>A0A8K1CW77</accession>
<keyword evidence="1" id="KW-0812">Transmembrane</keyword>
<dbReference type="OrthoDB" id="123265at2759"/>
<feature type="transmembrane region" description="Helical" evidence="1">
    <location>
        <begin position="435"/>
        <end position="456"/>
    </location>
</feature>
<keyword evidence="1" id="KW-0472">Membrane</keyword>
<name>A0A8K1CW77_PYTOL</name>
<sequence length="551" mass="61960">MTRVDVAVSSARDAATLVYELRCCRPLPSIDLAKDLKHTVFSSRQQTIVNSILRHSRRFISPMYLTGVTAAVASLFTTFSFTLTTALSVYSVVIQILTTGVLWLVLRYDLTVLVMETYEFWYMTLTSTMSLIMIAICLGDFRGLSIVGTTAAFELALMVDANYRNGRLTALLTLFGALTNVLFTLALVFEWFDMRRDVSIVRYRNHTLRADDVAENALATLGVLLVRNGIRKIRAISHSTSLMTKCITYRCRIAMCVVSRVPVPLVRSPGVSDLRGALTVVPLQYVPIKEQFNAGNVVLPCARRLFLHPRIQAVLPVLLRLLGIIGLLSTPIGLAIAHPKITGALAKLSLATTLVHCTAYWSVAQRQLLRRLFTSFDFVFVSLQFTLSSLATADMVAYDSRVFGMTAMWLWVHWVLTLDAVTPEMKRCLRWRPDFTALAVVVSIGRTLLLVIHLVFVENVALRDRAIFTIQLNSQPREIRVVPFLLGRMITTLSWSARLLWRLRDRRSNELLMLQGEVQYENRSIPRQRGMTIVVPTSTKVKLGKRGLFSA</sequence>
<gene>
    <name evidence="2" type="ORF">Poli38472_001986</name>
</gene>
<dbReference type="EMBL" id="SPLM01000001">
    <property type="protein sequence ID" value="TMW69830.1"/>
    <property type="molecule type" value="Genomic_DNA"/>
</dbReference>
<comment type="caution">
    <text evidence="2">The sequence shown here is derived from an EMBL/GenBank/DDBJ whole genome shotgun (WGS) entry which is preliminary data.</text>
</comment>
<feature type="transmembrane region" description="Helical" evidence="1">
    <location>
        <begin position="89"/>
        <end position="108"/>
    </location>
</feature>
<proteinExistence type="predicted"/>
<keyword evidence="1" id="KW-1133">Transmembrane helix</keyword>
<evidence type="ECO:0000313" key="3">
    <source>
        <dbReference type="Proteomes" id="UP000794436"/>
    </source>
</evidence>
<protein>
    <submittedName>
        <fullName evidence="2">Uncharacterized protein</fullName>
    </submittedName>
</protein>
<feature type="transmembrane region" description="Helical" evidence="1">
    <location>
        <begin position="313"/>
        <end position="338"/>
    </location>
</feature>
<evidence type="ECO:0000313" key="2">
    <source>
        <dbReference type="EMBL" id="TMW69830.1"/>
    </source>
</evidence>
<feature type="transmembrane region" description="Helical" evidence="1">
    <location>
        <begin position="63"/>
        <end position="83"/>
    </location>
</feature>
<keyword evidence="3" id="KW-1185">Reference proteome</keyword>
<feature type="transmembrane region" description="Helical" evidence="1">
    <location>
        <begin position="344"/>
        <end position="363"/>
    </location>
</feature>
<dbReference type="Proteomes" id="UP000794436">
    <property type="component" value="Unassembled WGS sequence"/>
</dbReference>
<evidence type="ECO:0000256" key="1">
    <source>
        <dbReference type="SAM" id="Phobius"/>
    </source>
</evidence>
<organism evidence="2 3">
    <name type="scientific">Pythium oligandrum</name>
    <name type="common">Mycoparasitic fungus</name>
    <dbReference type="NCBI Taxonomy" id="41045"/>
    <lineage>
        <taxon>Eukaryota</taxon>
        <taxon>Sar</taxon>
        <taxon>Stramenopiles</taxon>
        <taxon>Oomycota</taxon>
        <taxon>Peronosporomycetes</taxon>
        <taxon>Pythiales</taxon>
        <taxon>Pythiaceae</taxon>
        <taxon>Pythium</taxon>
    </lineage>
</organism>
<feature type="transmembrane region" description="Helical" evidence="1">
    <location>
        <begin position="120"/>
        <end position="141"/>
    </location>
</feature>
<feature type="transmembrane region" description="Helical" evidence="1">
    <location>
        <begin position="375"/>
        <end position="396"/>
    </location>
</feature>